<dbReference type="Pfam" id="PF07642">
    <property type="entry name" value="BBP2"/>
    <property type="match status" value="1"/>
</dbReference>
<keyword evidence="2" id="KW-1185">Reference proteome</keyword>
<organism evidence="1 2">
    <name type="scientific">Novipirellula artificiosorum</name>
    <dbReference type="NCBI Taxonomy" id="2528016"/>
    <lineage>
        <taxon>Bacteria</taxon>
        <taxon>Pseudomonadati</taxon>
        <taxon>Planctomycetota</taxon>
        <taxon>Planctomycetia</taxon>
        <taxon>Pirellulales</taxon>
        <taxon>Pirellulaceae</taxon>
        <taxon>Novipirellula</taxon>
    </lineage>
</organism>
<dbReference type="InterPro" id="IPR011486">
    <property type="entry name" value="BBP2"/>
</dbReference>
<sequence>MRLEHSATASGDDWQNHEPFRQRVRLLAKHRITLHGCIVIGQGLRMGESAKMKQNYLALLAMLCAGTGFAAEGQNVYDVGDANTANPIAQVGYLEVGESVCGCAGACNCGVADTSFGTGCMEGCEVGCEDDCGSIFDSACECNLGDPCMLFGECGNFSVGGWVSVGYNNKSLPLFNNRANEAQVHQAWLYAEKAIDTSCGFDIGGRIDYLYGTDGPDTQAFGIDNNHWDNQWDNGPDYGHAIPQLYMEAGYGDWSVKAGHFYTIIGWEVVQATGNFFYSHAYTMYNSEPFTHTGALATYSGMEKLELFGGYVLGWDSGFEDNGDAFLGGASLSLNDDVTLTYSAVGGVFANNLDAFEQGYMHSVVADIALTDKLQYVFQTDLLTSDDRDEQTVRDTFGINQYLIREINDCISIGARMEWWQVQADSRGYADPDAANPADAAAIVAAGYDPASEDFDVYALTLGVNVRPHANVVVRPEIRYDWVYGNRDWLAAIGDPLLQDNANTQTTFGIDTVITY</sequence>
<dbReference type="EMBL" id="SJPV01000011">
    <property type="protein sequence ID" value="TWU32803.1"/>
    <property type="molecule type" value="Genomic_DNA"/>
</dbReference>
<name>A0A5C6D6I8_9BACT</name>
<protein>
    <recommendedName>
        <fullName evidence="3">Porin</fullName>
    </recommendedName>
</protein>
<evidence type="ECO:0008006" key="3">
    <source>
        <dbReference type="Google" id="ProtNLM"/>
    </source>
</evidence>
<evidence type="ECO:0000313" key="2">
    <source>
        <dbReference type="Proteomes" id="UP000319143"/>
    </source>
</evidence>
<evidence type="ECO:0000313" key="1">
    <source>
        <dbReference type="EMBL" id="TWU32803.1"/>
    </source>
</evidence>
<accession>A0A5C6D6I8</accession>
<comment type="caution">
    <text evidence="1">The sequence shown here is derived from an EMBL/GenBank/DDBJ whole genome shotgun (WGS) entry which is preliminary data.</text>
</comment>
<reference evidence="1 2" key="1">
    <citation type="submission" date="2019-02" db="EMBL/GenBank/DDBJ databases">
        <title>Deep-cultivation of Planctomycetes and their phenomic and genomic characterization uncovers novel biology.</title>
        <authorList>
            <person name="Wiegand S."/>
            <person name="Jogler M."/>
            <person name="Boedeker C."/>
            <person name="Pinto D."/>
            <person name="Vollmers J."/>
            <person name="Rivas-Marin E."/>
            <person name="Kohn T."/>
            <person name="Peeters S.H."/>
            <person name="Heuer A."/>
            <person name="Rast P."/>
            <person name="Oberbeckmann S."/>
            <person name="Bunk B."/>
            <person name="Jeske O."/>
            <person name="Meyerdierks A."/>
            <person name="Storesund J.E."/>
            <person name="Kallscheuer N."/>
            <person name="Luecker S."/>
            <person name="Lage O.M."/>
            <person name="Pohl T."/>
            <person name="Merkel B.J."/>
            <person name="Hornburger P."/>
            <person name="Mueller R.-W."/>
            <person name="Bruemmer F."/>
            <person name="Labrenz M."/>
            <person name="Spormann A.M."/>
            <person name="Op Den Camp H."/>
            <person name="Overmann J."/>
            <person name="Amann R."/>
            <person name="Jetten M.S.M."/>
            <person name="Mascher T."/>
            <person name="Medema M.H."/>
            <person name="Devos D.P."/>
            <person name="Kaster A.-K."/>
            <person name="Ovreas L."/>
            <person name="Rohde M."/>
            <person name="Galperin M.Y."/>
            <person name="Jogler C."/>
        </authorList>
    </citation>
    <scope>NUCLEOTIDE SEQUENCE [LARGE SCALE GENOMIC DNA]</scope>
    <source>
        <strain evidence="1 2">Poly41</strain>
    </source>
</reference>
<dbReference type="AlphaFoldDB" id="A0A5C6D6I8"/>
<gene>
    <name evidence="1" type="ORF">Poly41_51800</name>
</gene>
<proteinExistence type="predicted"/>
<dbReference type="Proteomes" id="UP000319143">
    <property type="component" value="Unassembled WGS sequence"/>
</dbReference>